<evidence type="ECO:0000313" key="14">
    <source>
        <dbReference type="EMBL" id="MFC5178523.1"/>
    </source>
</evidence>
<feature type="domain" description="O-acyltransferase WSD1 C-terminal" evidence="13">
    <location>
        <begin position="312"/>
        <end position="456"/>
    </location>
</feature>
<evidence type="ECO:0000259" key="12">
    <source>
        <dbReference type="Pfam" id="PF03007"/>
    </source>
</evidence>
<dbReference type="PANTHER" id="PTHR31650">
    <property type="entry name" value="O-ACYLTRANSFERASE (WSD1-LIKE) FAMILY PROTEIN"/>
    <property type="match status" value="1"/>
</dbReference>
<dbReference type="Gene3D" id="3.30.559.10">
    <property type="entry name" value="Chloramphenicol acetyltransferase-like domain"/>
    <property type="match status" value="1"/>
</dbReference>
<feature type="domain" description="O-acyltransferase WSD1-like N-terminal" evidence="12">
    <location>
        <begin position="5"/>
        <end position="269"/>
    </location>
</feature>
<evidence type="ECO:0000256" key="7">
    <source>
        <dbReference type="ARBA" id="ARBA00022798"/>
    </source>
</evidence>
<dbReference type="InterPro" id="IPR045034">
    <property type="entry name" value="O-acyltransferase_WSD1-like"/>
</dbReference>
<dbReference type="EC" id="2.3.1.20" evidence="4 11"/>
<sequence>MTDRLTPLADAFLEVEDVDPDVTLAIGSLAVFAGPPPTLEELRTAIAGRLPLIPRYRQKLRRVPLGLAAPTWVDDPDFDLTHHLVEATVAPPGGKAEVATLVNDLMATRMDRDRPLWEYTLVQGIAGGRWGLLSKVHHCVVDGVSGTELYQLLLDLTPEPGPAVPDTWEPAPPEPTWRFTTTAAREMVASPLHAAAAVTRAARRPVRLARTTYGALTGLLPMTAALRPVHTTSLHGPVGPGRRWTWTDVAMDDVQAVRHAHGVSVNDVALAALSAGFRTLLDTRGEAPDRRALRALVPVSTRRPGEESIPDNRVTLLMPFLPVDVADPVERLGVVHERVAGLRAWHEPEAGEGITGVAGVSPFPSVHWGLQIGWRLPQHMVSTVATNVPGPPVPLYALGREMLEVIPYVPIANRVRISTAIFSYHGRLAFGLTGDRATTLDLDVLADGIVEGVRELVATVPQTTR</sequence>
<keyword evidence="5 11" id="KW-0444">Lipid biosynthesis</keyword>
<dbReference type="InterPro" id="IPR009721">
    <property type="entry name" value="O-acyltransferase_WSD1_C"/>
</dbReference>
<dbReference type="NCBIfam" id="TIGR02946">
    <property type="entry name" value="acyl_WS_DGAT"/>
    <property type="match status" value="1"/>
</dbReference>
<dbReference type="InterPro" id="IPR014292">
    <property type="entry name" value="Acyl_transf_WS/DGAT"/>
</dbReference>
<dbReference type="SUPFAM" id="SSF52777">
    <property type="entry name" value="CoA-dependent acyltransferases"/>
    <property type="match status" value="1"/>
</dbReference>
<gene>
    <name evidence="14" type="ORF">ACFPGP_17730</name>
</gene>
<comment type="catalytic activity">
    <reaction evidence="10 11">
        <text>an acyl-CoA + a 1,2-diacyl-sn-glycerol = a triacyl-sn-glycerol + CoA</text>
        <dbReference type="Rhea" id="RHEA:10868"/>
        <dbReference type="ChEBI" id="CHEBI:17815"/>
        <dbReference type="ChEBI" id="CHEBI:57287"/>
        <dbReference type="ChEBI" id="CHEBI:58342"/>
        <dbReference type="ChEBI" id="CHEBI:64615"/>
        <dbReference type="EC" id="2.3.1.20"/>
    </reaction>
</comment>
<dbReference type="RefSeq" id="WP_378592144.1">
    <property type="nucleotide sequence ID" value="NZ_JBHSKD010000026.1"/>
</dbReference>
<organism evidence="14 15">
    <name type="scientific">Nocardioides taihuensis</name>
    <dbReference type="NCBI Taxonomy" id="1835606"/>
    <lineage>
        <taxon>Bacteria</taxon>
        <taxon>Bacillati</taxon>
        <taxon>Actinomycetota</taxon>
        <taxon>Actinomycetes</taxon>
        <taxon>Propionibacteriales</taxon>
        <taxon>Nocardioidaceae</taxon>
        <taxon>Nocardioides</taxon>
    </lineage>
</organism>
<evidence type="ECO:0000256" key="10">
    <source>
        <dbReference type="ARBA" id="ARBA00048109"/>
    </source>
</evidence>
<evidence type="ECO:0000256" key="1">
    <source>
        <dbReference type="ARBA" id="ARBA00004771"/>
    </source>
</evidence>
<keyword evidence="6 11" id="KW-0808">Transferase</keyword>
<dbReference type="Proteomes" id="UP001596087">
    <property type="component" value="Unassembled WGS sequence"/>
</dbReference>
<comment type="pathway">
    <text evidence="1 11">Glycerolipid metabolism; triacylglycerol biosynthesis.</text>
</comment>
<keyword evidence="8 11" id="KW-0443">Lipid metabolism</keyword>
<dbReference type="EMBL" id="JBHSKD010000026">
    <property type="protein sequence ID" value="MFC5178523.1"/>
    <property type="molecule type" value="Genomic_DNA"/>
</dbReference>
<dbReference type="PANTHER" id="PTHR31650:SF1">
    <property type="entry name" value="WAX ESTER SYNTHASE_DIACYLGLYCEROL ACYLTRANSFERASE 4-RELATED"/>
    <property type="match status" value="1"/>
</dbReference>
<comment type="caution">
    <text evidence="14">The sequence shown here is derived from an EMBL/GenBank/DDBJ whole genome shotgun (WGS) entry which is preliminary data.</text>
</comment>
<dbReference type="Pfam" id="PF03007">
    <property type="entry name" value="WS_DGAT_cat"/>
    <property type="match status" value="1"/>
</dbReference>
<evidence type="ECO:0000259" key="13">
    <source>
        <dbReference type="Pfam" id="PF06974"/>
    </source>
</evidence>
<keyword evidence="7 11" id="KW-0319">Glycerol metabolism</keyword>
<accession>A0ABW0BND6</accession>
<evidence type="ECO:0000256" key="9">
    <source>
        <dbReference type="ARBA" id="ARBA00023315"/>
    </source>
</evidence>
<evidence type="ECO:0000256" key="3">
    <source>
        <dbReference type="ARBA" id="ARBA00009587"/>
    </source>
</evidence>
<reference evidence="15" key="1">
    <citation type="journal article" date="2019" name="Int. J. Syst. Evol. Microbiol.">
        <title>The Global Catalogue of Microorganisms (GCM) 10K type strain sequencing project: providing services to taxonomists for standard genome sequencing and annotation.</title>
        <authorList>
            <consortium name="The Broad Institute Genomics Platform"/>
            <consortium name="The Broad Institute Genome Sequencing Center for Infectious Disease"/>
            <person name="Wu L."/>
            <person name="Ma J."/>
        </authorList>
    </citation>
    <scope>NUCLEOTIDE SEQUENCE [LARGE SCALE GENOMIC DNA]</scope>
    <source>
        <strain evidence="15">DFY41</strain>
    </source>
</reference>
<evidence type="ECO:0000256" key="4">
    <source>
        <dbReference type="ARBA" id="ARBA00013244"/>
    </source>
</evidence>
<evidence type="ECO:0000256" key="6">
    <source>
        <dbReference type="ARBA" id="ARBA00022679"/>
    </source>
</evidence>
<dbReference type="InterPro" id="IPR004255">
    <property type="entry name" value="O-acyltransferase_WSD1_N"/>
</dbReference>
<name>A0ABW0BND6_9ACTN</name>
<comment type="pathway">
    <text evidence="2">Lipid metabolism.</text>
</comment>
<evidence type="ECO:0000256" key="8">
    <source>
        <dbReference type="ARBA" id="ARBA00023098"/>
    </source>
</evidence>
<evidence type="ECO:0000256" key="2">
    <source>
        <dbReference type="ARBA" id="ARBA00005189"/>
    </source>
</evidence>
<keyword evidence="15" id="KW-1185">Reference proteome</keyword>
<dbReference type="Pfam" id="PF06974">
    <property type="entry name" value="WS_DGAT_C"/>
    <property type="match status" value="1"/>
</dbReference>
<evidence type="ECO:0000256" key="11">
    <source>
        <dbReference type="RuleBase" id="RU361241"/>
    </source>
</evidence>
<dbReference type="InterPro" id="IPR023213">
    <property type="entry name" value="CAT-like_dom_sf"/>
</dbReference>
<evidence type="ECO:0000256" key="5">
    <source>
        <dbReference type="ARBA" id="ARBA00022516"/>
    </source>
</evidence>
<comment type="similarity">
    <text evidence="3 11">Belongs to the long-chain O-acyltransferase family.</text>
</comment>
<protein>
    <recommendedName>
        <fullName evidence="4 11">Diacylglycerol O-acyltransferase</fullName>
        <ecNumber evidence="4 11">2.3.1.20</ecNumber>
    </recommendedName>
</protein>
<keyword evidence="9 11" id="KW-0012">Acyltransferase</keyword>
<evidence type="ECO:0000313" key="15">
    <source>
        <dbReference type="Proteomes" id="UP001596087"/>
    </source>
</evidence>
<proteinExistence type="inferred from homology"/>